<evidence type="ECO:0000313" key="4">
    <source>
        <dbReference type="Proteomes" id="UP000199629"/>
    </source>
</evidence>
<dbReference type="AlphaFoldDB" id="A0A1C4X7K1"/>
<dbReference type="EMBL" id="FMCS01000005">
    <property type="protein sequence ID" value="SCF04416.1"/>
    <property type="molecule type" value="Genomic_DNA"/>
</dbReference>
<dbReference type="RefSeq" id="WP_091263453.1">
    <property type="nucleotide sequence ID" value="NZ_FMCS01000005.1"/>
</dbReference>
<feature type="compositionally biased region" description="Pro residues" evidence="1">
    <location>
        <begin position="66"/>
        <end position="79"/>
    </location>
</feature>
<dbReference type="Proteomes" id="UP000199629">
    <property type="component" value="Unassembled WGS sequence"/>
</dbReference>
<name>A0A1C4X7K1_9ACTN</name>
<feature type="region of interest" description="Disordered" evidence="1">
    <location>
        <begin position="64"/>
        <end position="123"/>
    </location>
</feature>
<organism evidence="3 4">
    <name type="scientific">Micromonospora chaiyaphumensis</name>
    <dbReference type="NCBI Taxonomy" id="307119"/>
    <lineage>
        <taxon>Bacteria</taxon>
        <taxon>Bacillati</taxon>
        <taxon>Actinomycetota</taxon>
        <taxon>Actinomycetes</taxon>
        <taxon>Micromonosporales</taxon>
        <taxon>Micromonosporaceae</taxon>
        <taxon>Micromonospora</taxon>
    </lineage>
</organism>
<reference evidence="4" key="1">
    <citation type="submission" date="2016-06" db="EMBL/GenBank/DDBJ databases">
        <authorList>
            <person name="Varghese N."/>
            <person name="Submissions Spin"/>
        </authorList>
    </citation>
    <scope>NUCLEOTIDE SEQUENCE [LARGE SCALE GENOMIC DNA]</scope>
    <source>
        <strain evidence="4">DSM 45246</strain>
    </source>
</reference>
<protein>
    <submittedName>
        <fullName evidence="3">Uncharacterized protein</fullName>
    </submittedName>
</protein>
<keyword evidence="2" id="KW-0812">Transmembrane</keyword>
<evidence type="ECO:0000313" key="3">
    <source>
        <dbReference type="EMBL" id="SCF04416.1"/>
    </source>
</evidence>
<keyword evidence="4" id="KW-1185">Reference proteome</keyword>
<sequence length="201" mass="20762">MTDDFTRLRGAMNELAEHGGSPDLYERALHTSRRLRRRRAIATGAAAAAGVAAVVTGAALSAGVPGPTPPPGADAPPAAPTTEPSPHRTSTSPSPSRPASTSPSGPPTTTASERPEGGCPVTAATLDRVPGLPGGYRIAADTVDCWKGWATGWDPHQQGDGMYLFRYSTSHGWRVHGQGSAFDCATLGIPKDPDDPPPFCS</sequence>
<accession>A0A1C4X7K1</accession>
<evidence type="ECO:0000256" key="1">
    <source>
        <dbReference type="SAM" id="MobiDB-lite"/>
    </source>
</evidence>
<keyword evidence="2" id="KW-1133">Transmembrane helix</keyword>
<proteinExistence type="predicted"/>
<keyword evidence="2" id="KW-0472">Membrane</keyword>
<feature type="transmembrane region" description="Helical" evidence="2">
    <location>
        <begin position="40"/>
        <end position="60"/>
    </location>
</feature>
<feature type="compositionally biased region" description="Low complexity" evidence="1">
    <location>
        <begin position="80"/>
        <end position="112"/>
    </location>
</feature>
<gene>
    <name evidence="3" type="ORF">GA0070214_105199</name>
</gene>
<evidence type="ECO:0000256" key="2">
    <source>
        <dbReference type="SAM" id="Phobius"/>
    </source>
</evidence>